<name>A0A6J6AFQ2_9ZZZZ</name>
<proteinExistence type="predicted"/>
<protein>
    <submittedName>
        <fullName evidence="1">Unannotated protein</fullName>
    </submittedName>
</protein>
<reference evidence="1" key="1">
    <citation type="submission" date="2020-05" db="EMBL/GenBank/DDBJ databases">
        <authorList>
            <person name="Chiriac C."/>
            <person name="Salcher M."/>
            <person name="Ghai R."/>
            <person name="Kavagutti S V."/>
        </authorList>
    </citation>
    <scope>NUCLEOTIDE SEQUENCE</scope>
</reference>
<dbReference type="InterPro" id="IPR018561">
    <property type="entry name" value="AosR"/>
</dbReference>
<organism evidence="1">
    <name type="scientific">freshwater metagenome</name>
    <dbReference type="NCBI Taxonomy" id="449393"/>
    <lineage>
        <taxon>unclassified sequences</taxon>
        <taxon>metagenomes</taxon>
        <taxon>ecological metagenomes</taxon>
    </lineage>
</organism>
<dbReference type="AlphaFoldDB" id="A0A6J6AFQ2"/>
<accession>A0A6J6AFQ2</accession>
<dbReference type="Pfam" id="PF09438">
    <property type="entry name" value="DUF2017"/>
    <property type="match status" value="1"/>
</dbReference>
<evidence type="ECO:0000313" key="1">
    <source>
        <dbReference type="EMBL" id="CAB4367639.1"/>
    </source>
</evidence>
<gene>
    <name evidence="1" type="ORF">UFOPK4179_00427</name>
</gene>
<dbReference type="EMBL" id="CAETWZ010000026">
    <property type="protein sequence ID" value="CAB4367639.1"/>
    <property type="molecule type" value="Genomic_DNA"/>
</dbReference>
<sequence>MRRRKREGPVVARGNDSFEITLSAEEQTTLLGFVDQLETILEMGPDDARLRRLFPTAYHDNPEHDAEYQGYMRDELTQSRSASIAVVKEVLTSHELMTSAQLHAFMTVLNNLRLVLGTLLDVGEDDFEDDIDENDPAFGQWQLYGYLGWLLEWTISASSGEDN</sequence>